<keyword evidence="3" id="KW-0804">Transcription</keyword>
<dbReference type="OrthoDB" id="5181477at2"/>
<dbReference type="InterPro" id="IPR009057">
    <property type="entry name" value="Homeodomain-like_sf"/>
</dbReference>
<evidence type="ECO:0000256" key="2">
    <source>
        <dbReference type="ARBA" id="ARBA00023125"/>
    </source>
</evidence>
<protein>
    <submittedName>
        <fullName evidence="6">TetR family transcriptional regulator</fullName>
    </submittedName>
</protein>
<accession>A0A542DX97</accession>
<proteinExistence type="predicted"/>
<evidence type="ECO:0000313" key="7">
    <source>
        <dbReference type="Proteomes" id="UP000317893"/>
    </source>
</evidence>
<dbReference type="PROSITE" id="PS50977">
    <property type="entry name" value="HTH_TETR_2"/>
    <property type="match status" value="1"/>
</dbReference>
<comment type="caution">
    <text evidence="6">The sequence shown here is derived from an EMBL/GenBank/DDBJ whole genome shotgun (WGS) entry which is preliminary data.</text>
</comment>
<dbReference type="Proteomes" id="UP000317893">
    <property type="component" value="Unassembled WGS sequence"/>
</dbReference>
<dbReference type="PANTHER" id="PTHR30055:SF234">
    <property type="entry name" value="HTH-TYPE TRANSCRIPTIONAL REGULATOR BETI"/>
    <property type="match status" value="1"/>
</dbReference>
<evidence type="ECO:0000259" key="5">
    <source>
        <dbReference type="PROSITE" id="PS50977"/>
    </source>
</evidence>
<organism evidence="6 7">
    <name type="scientific">Lapillicoccus jejuensis</name>
    <dbReference type="NCBI Taxonomy" id="402171"/>
    <lineage>
        <taxon>Bacteria</taxon>
        <taxon>Bacillati</taxon>
        <taxon>Actinomycetota</taxon>
        <taxon>Actinomycetes</taxon>
        <taxon>Micrococcales</taxon>
        <taxon>Intrasporangiaceae</taxon>
        <taxon>Lapillicoccus</taxon>
    </lineage>
</organism>
<evidence type="ECO:0000256" key="3">
    <source>
        <dbReference type="ARBA" id="ARBA00023163"/>
    </source>
</evidence>
<dbReference type="GO" id="GO:0000976">
    <property type="term" value="F:transcription cis-regulatory region binding"/>
    <property type="evidence" value="ECO:0007669"/>
    <property type="project" value="TreeGrafter"/>
</dbReference>
<keyword evidence="2 4" id="KW-0238">DNA-binding</keyword>
<gene>
    <name evidence="6" type="ORF">FB458_0776</name>
</gene>
<name>A0A542DX97_9MICO</name>
<dbReference type="RefSeq" id="WP_141846927.1">
    <property type="nucleotide sequence ID" value="NZ_BAAAPR010000008.1"/>
</dbReference>
<feature type="DNA-binding region" description="H-T-H motif" evidence="4">
    <location>
        <begin position="32"/>
        <end position="51"/>
    </location>
</feature>
<feature type="domain" description="HTH tetR-type" evidence="5">
    <location>
        <begin position="9"/>
        <end position="69"/>
    </location>
</feature>
<keyword evidence="1" id="KW-0805">Transcription regulation</keyword>
<evidence type="ECO:0000256" key="4">
    <source>
        <dbReference type="PROSITE-ProRule" id="PRU00335"/>
    </source>
</evidence>
<dbReference type="Pfam" id="PF00440">
    <property type="entry name" value="TetR_N"/>
    <property type="match status" value="1"/>
</dbReference>
<dbReference type="InterPro" id="IPR001647">
    <property type="entry name" value="HTH_TetR"/>
</dbReference>
<dbReference type="EMBL" id="VFMN01000001">
    <property type="protein sequence ID" value="TQJ07708.1"/>
    <property type="molecule type" value="Genomic_DNA"/>
</dbReference>
<evidence type="ECO:0000256" key="1">
    <source>
        <dbReference type="ARBA" id="ARBA00023015"/>
    </source>
</evidence>
<dbReference type="Gene3D" id="1.10.357.10">
    <property type="entry name" value="Tetracycline Repressor, domain 2"/>
    <property type="match status" value="1"/>
</dbReference>
<dbReference type="InterPro" id="IPR050109">
    <property type="entry name" value="HTH-type_TetR-like_transc_reg"/>
</dbReference>
<reference evidence="6 7" key="1">
    <citation type="submission" date="2019-06" db="EMBL/GenBank/DDBJ databases">
        <title>Sequencing the genomes of 1000 actinobacteria strains.</title>
        <authorList>
            <person name="Klenk H.-P."/>
        </authorList>
    </citation>
    <scope>NUCLEOTIDE SEQUENCE [LARGE SCALE GENOMIC DNA]</scope>
    <source>
        <strain evidence="6 7">DSM 18607</strain>
    </source>
</reference>
<dbReference type="GO" id="GO:0003700">
    <property type="term" value="F:DNA-binding transcription factor activity"/>
    <property type="evidence" value="ECO:0007669"/>
    <property type="project" value="TreeGrafter"/>
</dbReference>
<sequence>MPPTTAAATPRTGALLDELVELFLAEGFRDLNLAALAARLRCSKSTLYAIAPSKEQLVVTVVRAFFRRAAERVEARLARARRDRRIGTYLLAIAEELAPASERFFADVDAFAPAREIYTRNTQFAADRVRELVREGTTRRGVDATFVGVVAASVMEAINAGRIGAATGLDDAAAYRALADLLVSGVSPR</sequence>
<dbReference type="Gene3D" id="1.10.10.60">
    <property type="entry name" value="Homeodomain-like"/>
    <property type="match status" value="1"/>
</dbReference>
<dbReference type="SUPFAM" id="SSF46689">
    <property type="entry name" value="Homeodomain-like"/>
    <property type="match status" value="1"/>
</dbReference>
<keyword evidence="7" id="KW-1185">Reference proteome</keyword>
<evidence type="ECO:0000313" key="6">
    <source>
        <dbReference type="EMBL" id="TQJ07708.1"/>
    </source>
</evidence>
<dbReference type="PANTHER" id="PTHR30055">
    <property type="entry name" value="HTH-TYPE TRANSCRIPTIONAL REGULATOR RUTR"/>
    <property type="match status" value="1"/>
</dbReference>
<dbReference type="AlphaFoldDB" id="A0A542DX97"/>